<dbReference type="Pfam" id="PF14101">
    <property type="entry name" value="DUF4275"/>
    <property type="match status" value="1"/>
</dbReference>
<name>A0A268EZ31_9BACL</name>
<evidence type="ECO:0008006" key="3">
    <source>
        <dbReference type="Google" id="ProtNLM"/>
    </source>
</evidence>
<dbReference type="EMBL" id="NPBY01000021">
    <property type="protein sequence ID" value="PAD78378.1"/>
    <property type="molecule type" value="Genomic_DNA"/>
</dbReference>
<evidence type="ECO:0000313" key="2">
    <source>
        <dbReference type="Proteomes" id="UP000215596"/>
    </source>
</evidence>
<organism evidence="1 2">
    <name type="scientific">Paenibacillus campinasensis</name>
    <dbReference type="NCBI Taxonomy" id="66347"/>
    <lineage>
        <taxon>Bacteria</taxon>
        <taxon>Bacillati</taxon>
        <taxon>Bacillota</taxon>
        <taxon>Bacilli</taxon>
        <taxon>Bacillales</taxon>
        <taxon>Paenibacillaceae</taxon>
        <taxon>Paenibacillus</taxon>
    </lineage>
</organism>
<dbReference type="AlphaFoldDB" id="A0A268EZ31"/>
<evidence type="ECO:0000313" key="1">
    <source>
        <dbReference type="EMBL" id="PAD78378.1"/>
    </source>
</evidence>
<dbReference type="InterPro" id="IPR025454">
    <property type="entry name" value="DUF4275"/>
</dbReference>
<proteinExistence type="predicted"/>
<reference evidence="1 2" key="1">
    <citation type="submission" date="2017-07" db="EMBL/GenBank/DDBJ databases">
        <title>Isolation and whole genome analysis of endospore-forming bacteria from heroin.</title>
        <authorList>
            <person name="Kalinowski J."/>
            <person name="Ahrens B."/>
            <person name="Al-Dilaimi A."/>
            <person name="Winkler A."/>
            <person name="Wibberg D."/>
            <person name="Schleenbecker U."/>
            <person name="Ruckert C."/>
            <person name="Wolfel R."/>
            <person name="Grass G."/>
        </authorList>
    </citation>
    <scope>NUCLEOTIDE SEQUENCE [LARGE SCALE GENOMIC DNA]</scope>
    <source>
        <strain evidence="1 2">7537-G1</strain>
    </source>
</reference>
<dbReference type="RefSeq" id="WP_095264239.1">
    <property type="nucleotide sequence ID" value="NZ_NPBY01000021.1"/>
</dbReference>
<accession>A0A268EZ31</accession>
<dbReference type="Proteomes" id="UP000215596">
    <property type="component" value="Unassembled WGS sequence"/>
</dbReference>
<sequence>MKIRDAINEILDELPDEELQKLYWSIRIFHEHYAFNRTIQDKGVVISPLYEDREHIKACWDKAFAHHVPDEIKEAIHYDQYKWHLFSYEQADCLQAEEARAAFDSMMKGDLYVMYQHGPDVFLYEHAKDLISTDFDAQQDIYVFDREFSWTYIHTHEAMCGPYFATSK</sequence>
<dbReference type="OrthoDB" id="1711074at2"/>
<gene>
    <name evidence="1" type="ORF">CHH67_06340</name>
</gene>
<comment type="caution">
    <text evidence="1">The sequence shown here is derived from an EMBL/GenBank/DDBJ whole genome shotgun (WGS) entry which is preliminary data.</text>
</comment>
<protein>
    <recommendedName>
        <fullName evidence="3">DUF4275 family protein</fullName>
    </recommendedName>
</protein>